<evidence type="ECO:0000313" key="4">
    <source>
        <dbReference type="Proteomes" id="UP000574276"/>
    </source>
</evidence>
<dbReference type="PANTHER" id="PTHR30437">
    <property type="entry name" value="TRANSCRIPTION ELONGATION FACTOR GREA"/>
    <property type="match status" value="1"/>
</dbReference>
<dbReference type="Pfam" id="PF14760">
    <property type="entry name" value="Rnk_N"/>
    <property type="match status" value="1"/>
</dbReference>
<dbReference type="Pfam" id="PF01272">
    <property type="entry name" value="GreA_GreB"/>
    <property type="match status" value="1"/>
</dbReference>
<comment type="caution">
    <text evidence="3">The sequence shown here is derived from an EMBL/GenBank/DDBJ whole genome shotgun (WGS) entry which is preliminary data.</text>
</comment>
<evidence type="ECO:0000259" key="1">
    <source>
        <dbReference type="Pfam" id="PF01272"/>
    </source>
</evidence>
<gene>
    <name evidence="3" type="ORF">H0486_13200</name>
</gene>
<dbReference type="InterPro" id="IPR023459">
    <property type="entry name" value="Tscrpt_elong_fac_GreA/B_fam"/>
</dbReference>
<organism evidence="3 4">
    <name type="scientific">Variimorphobacter saccharofermentans</name>
    <dbReference type="NCBI Taxonomy" id="2755051"/>
    <lineage>
        <taxon>Bacteria</taxon>
        <taxon>Bacillati</taxon>
        <taxon>Bacillota</taxon>
        <taxon>Clostridia</taxon>
        <taxon>Lachnospirales</taxon>
        <taxon>Lachnospiraceae</taxon>
        <taxon>Variimorphobacter</taxon>
    </lineage>
</organism>
<dbReference type="AlphaFoldDB" id="A0A839K469"/>
<keyword evidence="3" id="KW-0251">Elongation factor</keyword>
<evidence type="ECO:0000259" key="2">
    <source>
        <dbReference type="Pfam" id="PF14760"/>
    </source>
</evidence>
<proteinExistence type="predicted"/>
<dbReference type="RefSeq" id="WP_228353452.1">
    <property type="nucleotide sequence ID" value="NZ_JACEGA010000001.1"/>
</dbReference>
<accession>A0A839K469</accession>
<dbReference type="GO" id="GO:0032784">
    <property type="term" value="P:regulation of DNA-templated transcription elongation"/>
    <property type="evidence" value="ECO:0007669"/>
    <property type="project" value="InterPro"/>
</dbReference>
<dbReference type="Proteomes" id="UP000574276">
    <property type="component" value="Unassembled WGS sequence"/>
</dbReference>
<dbReference type="GO" id="GO:0070063">
    <property type="term" value="F:RNA polymerase binding"/>
    <property type="evidence" value="ECO:0007669"/>
    <property type="project" value="InterPro"/>
</dbReference>
<feature type="domain" description="Transcription elongation factor GreA/GreB C-terminal" evidence="1">
    <location>
        <begin position="52"/>
        <end position="124"/>
    </location>
</feature>
<dbReference type="Gene3D" id="3.10.50.30">
    <property type="entry name" value="Transcription elongation factor, GreA/GreB, C-terminal domain"/>
    <property type="match status" value="1"/>
</dbReference>
<dbReference type="InterPro" id="IPR036953">
    <property type="entry name" value="GreA/GreB_C_sf"/>
</dbReference>
<keyword evidence="3" id="KW-0648">Protein biosynthesis</keyword>
<dbReference type="GO" id="GO:0003677">
    <property type="term" value="F:DNA binding"/>
    <property type="evidence" value="ECO:0007669"/>
    <property type="project" value="InterPro"/>
</dbReference>
<dbReference type="PIRSF" id="PIRSF006092">
    <property type="entry name" value="GreA_GreB"/>
    <property type="match status" value="1"/>
</dbReference>
<dbReference type="PANTHER" id="PTHR30437:SF5">
    <property type="entry name" value="REGULATOR OF NUCLEOSIDE DIPHOSPHATE KINASE"/>
    <property type="match status" value="1"/>
</dbReference>
<name>A0A839K469_9FIRM</name>
<dbReference type="InterPro" id="IPR029462">
    <property type="entry name" value="Rnk_N"/>
</dbReference>
<keyword evidence="4" id="KW-1185">Reference proteome</keyword>
<evidence type="ECO:0000313" key="3">
    <source>
        <dbReference type="EMBL" id="MBB2183829.1"/>
    </source>
</evidence>
<dbReference type="SUPFAM" id="SSF54534">
    <property type="entry name" value="FKBP-like"/>
    <property type="match status" value="1"/>
</dbReference>
<dbReference type="EMBL" id="JACEGA010000001">
    <property type="protein sequence ID" value="MBB2183829.1"/>
    <property type="molecule type" value="Genomic_DNA"/>
</dbReference>
<feature type="domain" description="Regulator of nucleoside diphosphate kinase N-terminal" evidence="2">
    <location>
        <begin position="4"/>
        <end position="45"/>
    </location>
</feature>
<sequence>MSKQIYITKADKDKLLELIDKARDKEIRSLQNLKDLEAEIKRAEVIHYEDLPENIIGMNSSVVLVVDGVEEEMTLVYPEEADVRKNKISVLSPIGTAILGYSEGSTFEWKVPSGTVQIYVKKVNR</sequence>
<reference evidence="3 4" key="1">
    <citation type="submission" date="2020-07" db="EMBL/GenBank/DDBJ databases">
        <title>Characterization and genome sequencing of isolate MD1, a novel member within the family Lachnospiraceae.</title>
        <authorList>
            <person name="Rettenmaier R."/>
            <person name="Di Bello L."/>
            <person name="Zinser C."/>
            <person name="Scheitz K."/>
            <person name="Liebl W."/>
            <person name="Zverlov V."/>
        </authorList>
    </citation>
    <scope>NUCLEOTIDE SEQUENCE [LARGE SCALE GENOMIC DNA]</scope>
    <source>
        <strain evidence="3 4">MD1</strain>
    </source>
</reference>
<dbReference type="GO" id="GO:0003746">
    <property type="term" value="F:translation elongation factor activity"/>
    <property type="evidence" value="ECO:0007669"/>
    <property type="project" value="UniProtKB-KW"/>
</dbReference>
<dbReference type="InterPro" id="IPR001437">
    <property type="entry name" value="Tscrpt_elong_fac_GreA/B_C"/>
</dbReference>
<dbReference type="GO" id="GO:0006354">
    <property type="term" value="P:DNA-templated transcription elongation"/>
    <property type="evidence" value="ECO:0007669"/>
    <property type="project" value="TreeGrafter"/>
</dbReference>
<protein>
    <submittedName>
        <fullName evidence="3">GreA/GreB family elongation factor</fullName>
    </submittedName>
</protein>